<evidence type="ECO:0000256" key="3">
    <source>
        <dbReference type="ARBA" id="ARBA00022989"/>
    </source>
</evidence>
<keyword evidence="2 5" id="KW-0812">Transmembrane</keyword>
<proteinExistence type="predicted"/>
<keyword evidence="3 5" id="KW-1133">Transmembrane helix</keyword>
<evidence type="ECO:0000256" key="4">
    <source>
        <dbReference type="ARBA" id="ARBA00023136"/>
    </source>
</evidence>
<protein>
    <recommendedName>
        <fullName evidence="8">DoxX family protein</fullName>
    </recommendedName>
</protein>
<dbReference type="Pfam" id="PF13564">
    <property type="entry name" value="DoxX_2"/>
    <property type="match status" value="1"/>
</dbReference>
<dbReference type="InterPro" id="IPR032808">
    <property type="entry name" value="DoxX"/>
</dbReference>
<organism evidence="6 7">
    <name type="scientific">Microbispora bryophytorum</name>
    <dbReference type="NCBI Taxonomy" id="1460882"/>
    <lineage>
        <taxon>Bacteria</taxon>
        <taxon>Bacillati</taxon>
        <taxon>Actinomycetota</taxon>
        <taxon>Actinomycetes</taxon>
        <taxon>Streptosporangiales</taxon>
        <taxon>Streptosporangiaceae</taxon>
        <taxon>Microbispora</taxon>
    </lineage>
</organism>
<evidence type="ECO:0000256" key="1">
    <source>
        <dbReference type="ARBA" id="ARBA00004141"/>
    </source>
</evidence>
<evidence type="ECO:0008006" key="8">
    <source>
        <dbReference type="Google" id="ProtNLM"/>
    </source>
</evidence>
<keyword evidence="4 5" id="KW-0472">Membrane</keyword>
<sequence length="150" mass="15625">MTAIARDGRGSPIRYISLCCRKNGLSMNIVLWVIAGLLTLAFLVAGVMKLAQPKDRLAVSGMTWTEDFSAGTIKGLGALEVLIAFGLVLPAVTGIAPVLTPLAALGIALIMAGAAVVHARRAESQVIVVNLVLLVLAAVVAWGRFGPYAF</sequence>
<dbReference type="Proteomes" id="UP000653480">
    <property type="component" value="Unassembled WGS sequence"/>
</dbReference>
<name>A0A8H9H0V2_9ACTN</name>
<dbReference type="RefSeq" id="WP_357240737.1">
    <property type="nucleotide sequence ID" value="NZ_JBEZDX010000004.1"/>
</dbReference>
<feature type="transmembrane region" description="Helical" evidence="5">
    <location>
        <begin position="126"/>
        <end position="145"/>
    </location>
</feature>
<comment type="caution">
    <text evidence="6">The sequence shown here is derived from an EMBL/GenBank/DDBJ whole genome shotgun (WGS) entry which is preliminary data.</text>
</comment>
<reference evidence="6" key="1">
    <citation type="journal article" date="2014" name="Int. J. Syst. Evol. Microbiol.">
        <title>Complete genome sequence of Corynebacterium casei LMG S-19264T (=DSM 44701T), isolated from a smear-ripened cheese.</title>
        <authorList>
            <consortium name="US DOE Joint Genome Institute (JGI-PGF)"/>
            <person name="Walter F."/>
            <person name="Albersmeier A."/>
            <person name="Kalinowski J."/>
            <person name="Ruckert C."/>
        </authorList>
    </citation>
    <scope>NUCLEOTIDE SEQUENCE</scope>
    <source>
        <strain evidence="6">CGMCC 4.7138</strain>
    </source>
</reference>
<evidence type="ECO:0000256" key="5">
    <source>
        <dbReference type="SAM" id="Phobius"/>
    </source>
</evidence>
<keyword evidence="7" id="KW-1185">Reference proteome</keyword>
<evidence type="ECO:0000313" key="6">
    <source>
        <dbReference type="EMBL" id="GGO18307.1"/>
    </source>
</evidence>
<dbReference type="EMBL" id="BMMN01000007">
    <property type="protein sequence ID" value="GGO18307.1"/>
    <property type="molecule type" value="Genomic_DNA"/>
</dbReference>
<dbReference type="AlphaFoldDB" id="A0A8H9H0V2"/>
<comment type="subcellular location">
    <subcellularLocation>
        <location evidence="1">Membrane</location>
        <topology evidence="1">Multi-pass membrane protein</topology>
    </subcellularLocation>
</comment>
<reference evidence="6" key="2">
    <citation type="submission" date="2020-09" db="EMBL/GenBank/DDBJ databases">
        <authorList>
            <person name="Sun Q."/>
            <person name="Zhou Y."/>
        </authorList>
    </citation>
    <scope>NUCLEOTIDE SEQUENCE</scope>
    <source>
        <strain evidence="6">CGMCC 4.7138</strain>
    </source>
</reference>
<accession>A0A8H9H0V2</accession>
<dbReference type="GO" id="GO:0016020">
    <property type="term" value="C:membrane"/>
    <property type="evidence" value="ECO:0007669"/>
    <property type="project" value="UniProtKB-SubCell"/>
</dbReference>
<feature type="transmembrane region" description="Helical" evidence="5">
    <location>
        <begin position="29"/>
        <end position="51"/>
    </location>
</feature>
<gene>
    <name evidence="6" type="ORF">GCM10011574_42850</name>
</gene>
<evidence type="ECO:0000256" key="2">
    <source>
        <dbReference type="ARBA" id="ARBA00022692"/>
    </source>
</evidence>
<feature type="transmembrane region" description="Helical" evidence="5">
    <location>
        <begin position="98"/>
        <end position="119"/>
    </location>
</feature>
<evidence type="ECO:0000313" key="7">
    <source>
        <dbReference type="Proteomes" id="UP000653480"/>
    </source>
</evidence>